<dbReference type="PRINTS" id="PR00629">
    <property type="entry name" value="SHCPIDOMAIN"/>
</dbReference>
<dbReference type="GO" id="GO:0005886">
    <property type="term" value="C:plasma membrane"/>
    <property type="evidence" value="ECO:0007669"/>
    <property type="project" value="TreeGrafter"/>
</dbReference>
<dbReference type="InterPro" id="IPR036860">
    <property type="entry name" value="SH2_dom_sf"/>
</dbReference>
<evidence type="ECO:0000313" key="5">
    <source>
        <dbReference type="EMBL" id="KAG8596026.1"/>
    </source>
</evidence>
<sequence>MLQRTKYNRFKNESVTPVDDLLHNLSTNSKASTVAGNPSTIPCLVPTTDLQKDQEDGPTSLCTFIHKVSHMKLSSTGSLLGIKNLSSAVKELAGSKLQGSSTALSTAAGASDNTCNLVSTPPCSQQDVSKMSTGKKTRSEEMHLGGEDWNQSSSFVNKPSRGWLHSNEKIQGPGVTYIVKYLGCIEVLRSMRSLDFNTRTQITREAFSRVCEAVPGTKGVFKKRKIIANHHMQSISFASGGDPDASDYVAYVAKDPVNRRACHILECSDGLAQDVISTIGQAFELRFKQYLQCPSKLPAFPDRMQSLDDPLWLEEDGASTEPQYYNSIPNKIPPPGGIIDERLRALHPNQGDNSQFVNSSGMEQTYYQGRHLVEKSNENFQQAIKRQASLDIYSVPEGKSTANHGSNAPTYVNTQHMNKKMLGALQRSVDGIFCGSVDSCKDISPRKDLFDMKPFEDALKNQPILHKDASVDCSSPLLSRAAILTINEELKSETWYVGEMCRREAEKLLTKDGDFLVRKSINNPGSYVLTGMHNGQAKHLLLVDPEGTVRTKDRVFDSIGHLINHHLENHLPIVSSGSELCLKQPVEGRP</sequence>
<dbReference type="EMBL" id="WNYA01000001">
    <property type="protein sequence ID" value="KAG8596026.1"/>
    <property type="molecule type" value="Genomic_DNA"/>
</dbReference>
<feature type="domain" description="PID" evidence="3">
    <location>
        <begin position="172"/>
        <end position="297"/>
    </location>
</feature>
<accession>A0AAV7DHE0</accession>
<dbReference type="FunFam" id="3.30.505.10:FF:000005">
    <property type="entry name" value="SHC-transforming protein 1 isoform 3"/>
    <property type="match status" value="1"/>
</dbReference>
<dbReference type="GO" id="GO:0035556">
    <property type="term" value="P:intracellular signal transduction"/>
    <property type="evidence" value="ECO:0007669"/>
    <property type="project" value="InterPro"/>
</dbReference>
<comment type="caution">
    <text evidence="5">The sequence shown here is derived from an EMBL/GenBank/DDBJ whole genome shotgun (WGS) entry which is preliminary data.</text>
</comment>
<dbReference type="PROSITE" id="PS01179">
    <property type="entry name" value="PID"/>
    <property type="match status" value="1"/>
</dbReference>
<evidence type="ECO:0000256" key="1">
    <source>
        <dbReference type="ARBA" id="ARBA00022999"/>
    </source>
</evidence>
<evidence type="ECO:0000313" key="6">
    <source>
        <dbReference type="Proteomes" id="UP000824782"/>
    </source>
</evidence>
<gene>
    <name evidence="5" type="ORF">GDO81_001713</name>
</gene>
<dbReference type="SUPFAM" id="SSF50729">
    <property type="entry name" value="PH domain-like"/>
    <property type="match status" value="1"/>
</dbReference>
<dbReference type="InterPro" id="IPR035676">
    <property type="entry name" value="SHC_SH2"/>
</dbReference>
<keyword evidence="6" id="KW-1185">Reference proteome</keyword>
<dbReference type="GO" id="GO:0007169">
    <property type="term" value="P:cell surface receptor protein tyrosine kinase signaling pathway"/>
    <property type="evidence" value="ECO:0007669"/>
    <property type="project" value="TreeGrafter"/>
</dbReference>
<evidence type="ECO:0000256" key="2">
    <source>
        <dbReference type="PROSITE-ProRule" id="PRU00191"/>
    </source>
</evidence>
<dbReference type="PANTHER" id="PTHR10337:SF4">
    <property type="entry name" value="SHC-TRANSFORMING PROTEIN 3"/>
    <property type="match status" value="1"/>
</dbReference>
<proteinExistence type="predicted"/>
<keyword evidence="1 2" id="KW-0727">SH2 domain</keyword>
<dbReference type="Gene3D" id="2.30.29.30">
    <property type="entry name" value="Pleckstrin-homology domain (PH domain)/Phosphotyrosine-binding domain (PTB)"/>
    <property type="match status" value="2"/>
</dbReference>
<dbReference type="InterPro" id="IPR006020">
    <property type="entry name" value="PTB/PI_dom"/>
</dbReference>
<dbReference type="Proteomes" id="UP000824782">
    <property type="component" value="Unassembled WGS sequence"/>
</dbReference>
<protein>
    <recommendedName>
        <fullName evidence="7">SHC-transforming protein 3</fullName>
    </recommendedName>
</protein>
<evidence type="ECO:0000259" key="3">
    <source>
        <dbReference type="PROSITE" id="PS01179"/>
    </source>
</evidence>
<dbReference type="SMART" id="SM00252">
    <property type="entry name" value="SH2"/>
    <property type="match status" value="1"/>
</dbReference>
<dbReference type="PROSITE" id="PS50001">
    <property type="entry name" value="SH2"/>
    <property type="match status" value="1"/>
</dbReference>
<reference evidence="5" key="1">
    <citation type="thesis" date="2020" institute="ProQuest LLC" country="789 East Eisenhower Parkway, Ann Arbor, MI, USA">
        <title>Comparative Genomics and Chromosome Evolution.</title>
        <authorList>
            <person name="Mudd A.B."/>
        </authorList>
    </citation>
    <scope>NUCLEOTIDE SEQUENCE</scope>
    <source>
        <strain evidence="5">237g6f4</strain>
        <tissue evidence="5">Blood</tissue>
    </source>
</reference>
<dbReference type="Gene3D" id="3.30.505.10">
    <property type="entry name" value="SH2 domain"/>
    <property type="match status" value="1"/>
</dbReference>
<feature type="domain" description="SH2" evidence="4">
    <location>
        <begin position="495"/>
        <end position="586"/>
    </location>
</feature>
<dbReference type="PANTHER" id="PTHR10337">
    <property type="entry name" value="SHC TRANSFORMING PROTEIN"/>
    <property type="match status" value="1"/>
</dbReference>
<dbReference type="CDD" id="cd09925">
    <property type="entry name" value="SH2_SHC"/>
    <property type="match status" value="1"/>
</dbReference>
<dbReference type="AlphaFoldDB" id="A0AAV7DHE0"/>
<organism evidence="5 6">
    <name type="scientific">Engystomops pustulosus</name>
    <name type="common">Tungara frog</name>
    <name type="synonym">Physalaemus pustulosus</name>
    <dbReference type="NCBI Taxonomy" id="76066"/>
    <lineage>
        <taxon>Eukaryota</taxon>
        <taxon>Metazoa</taxon>
        <taxon>Chordata</taxon>
        <taxon>Craniata</taxon>
        <taxon>Vertebrata</taxon>
        <taxon>Euteleostomi</taxon>
        <taxon>Amphibia</taxon>
        <taxon>Batrachia</taxon>
        <taxon>Anura</taxon>
        <taxon>Neobatrachia</taxon>
        <taxon>Hyloidea</taxon>
        <taxon>Leptodactylidae</taxon>
        <taxon>Leiuperinae</taxon>
        <taxon>Engystomops</taxon>
    </lineage>
</organism>
<name>A0AAV7DHE0_ENGPU</name>
<dbReference type="Pfam" id="PF00640">
    <property type="entry name" value="PID"/>
    <property type="match status" value="2"/>
</dbReference>
<dbReference type="InterPro" id="IPR000980">
    <property type="entry name" value="SH2"/>
</dbReference>
<dbReference type="Pfam" id="PF00017">
    <property type="entry name" value="SH2"/>
    <property type="match status" value="1"/>
</dbReference>
<evidence type="ECO:0000259" key="4">
    <source>
        <dbReference type="PROSITE" id="PS50001"/>
    </source>
</evidence>
<dbReference type="InterPro" id="IPR011993">
    <property type="entry name" value="PH-like_dom_sf"/>
</dbReference>
<dbReference type="InterPro" id="IPR051235">
    <property type="entry name" value="CEP152/SHC-Transforming"/>
</dbReference>
<dbReference type="SUPFAM" id="SSF55550">
    <property type="entry name" value="SH2 domain"/>
    <property type="match status" value="1"/>
</dbReference>
<dbReference type="PRINTS" id="PR00401">
    <property type="entry name" value="SH2DOMAIN"/>
</dbReference>
<dbReference type="GO" id="GO:0030971">
    <property type="term" value="F:receptor tyrosine kinase binding"/>
    <property type="evidence" value="ECO:0007669"/>
    <property type="project" value="TreeGrafter"/>
</dbReference>
<dbReference type="CDD" id="cd01209">
    <property type="entry name" value="PTB_Shc"/>
    <property type="match status" value="1"/>
</dbReference>
<evidence type="ECO:0008006" key="7">
    <source>
        <dbReference type="Google" id="ProtNLM"/>
    </source>
</evidence>
<dbReference type="InterPro" id="IPR006019">
    <property type="entry name" value="PID_Shc-like"/>
</dbReference>
<dbReference type="SMART" id="SM00462">
    <property type="entry name" value="PTB"/>
    <property type="match status" value="1"/>
</dbReference>